<evidence type="ECO:0000259" key="2">
    <source>
        <dbReference type="Pfam" id="PF05569"/>
    </source>
</evidence>
<evidence type="ECO:0000256" key="1">
    <source>
        <dbReference type="SAM" id="Phobius"/>
    </source>
</evidence>
<keyword evidence="1" id="KW-0812">Transmembrane</keyword>
<keyword evidence="1" id="KW-0472">Membrane</keyword>
<proteinExistence type="predicted"/>
<accession>A0ABS9UXF6</accession>
<keyword evidence="4" id="KW-1185">Reference proteome</keyword>
<dbReference type="InterPro" id="IPR008756">
    <property type="entry name" value="Peptidase_M56"/>
</dbReference>
<gene>
    <name evidence="3" type="ORF">MM239_05560</name>
</gene>
<evidence type="ECO:0000313" key="3">
    <source>
        <dbReference type="EMBL" id="MCH7408852.1"/>
    </source>
</evidence>
<feature type="domain" description="Peptidase M56" evidence="2">
    <location>
        <begin position="186"/>
        <end position="280"/>
    </location>
</feature>
<dbReference type="PANTHER" id="PTHR34978:SF3">
    <property type="entry name" value="SLR0241 PROTEIN"/>
    <property type="match status" value="1"/>
</dbReference>
<name>A0ABS9UXF6_9BACT</name>
<protein>
    <submittedName>
        <fullName evidence="3">M56 family metallopeptidase</fullName>
    </submittedName>
</protein>
<dbReference type="Proteomes" id="UP001165489">
    <property type="component" value="Unassembled WGS sequence"/>
</dbReference>
<dbReference type="EMBL" id="JAKZGP010000009">
    <property type="protein sequence ID" value="MCH7408852.1"/>
    <property type="molecule type" value="Genomic_DNA"/>
</dbReference>
<sequence length="572" mass="66149">MILYSLKAILLMSSLLVIYHFALAKIDSFKFNRYYLLASLAFSLIIPTFQIPSFIPVSAQVNHQIDRIVDQISYNSKEGRQNEIIMAHVEGESNLEVSETTKTVISSKQFGKNSIHIIGYSLISLFFLVVLLFKMNKFKRLVNQNPNIKDYGFTYVLIEEKTSPFVFLHYLFVNAESYHSNQIENEILTHELTHIRQNHSIDILFVELLKVIFWFNPVLWFYKKAIQLNHEFLADKAVNNTYQNRESYQMLLLSKLTNSSNAYAMSSASTFGITKRRLQMMNESTKISKALSIKSLTIISSLFAFLVFSSSSQHLDTLSSLSGSSSVEAYEKLITEALGENTPFTLVLNKLDLENLRTTYNKLNDTEKEEVSEFPFLEAEVFEKLKELQHNEKGINLKFNFKNPPATKTINEEVWQYWKNSKNISLEIDDQPLAHKNLDSYDKTDFSFYEIEEVKPEGTSNDSEFLIKLTTHKHYEEKFFSSKKTLHTISSEYKNGDAIEVLYFTKNSTNQDQKVSSSGNNDKELLIKLFEGLLNHENKSYPDSKDFQIKKPHISSILRKNNEISMINIFKD</sequence>
<organism evidence="3 4">
    <name type="scientific">Belliella filtrata</name>
    <dbReference type="NCBI Taxonomy" id="2923435"/>
    <lineage>
        <taxon>Bacteria</taxon>
        <taxon>Pseudomonadati</taxon>
        <taxon>Bacteroidota</taxon>
        <taxon>Cytophagia</taxon>
        <taxon>Cytophagales</taxon>
        <taxon>Cyclobacteriaceae</taxon>
        <taxon>Belliella</taxon>
    </lineage>
</organism>
<dbReference type="Pfam" id="PF05569">
    <property type="entry name" value="Peptidase_M56"/>
    <property type="match status" value="1"/>
</dbReference>
<comment type="caution">
    <text evidence="3">The sequence shown here is derived from an EMBL/GenBank/DDBJ whole genome shotgun (WGS) entry which is preliminary data.</text>
</comment>
<reference evidence="3" key="1">
    <citation type="submission" date="2022-03" db="EMBL/GenBank/DDBJ databases">
        <title>De novo assembled genomes of Belliella spp. (Cyclobacteriaceae) strains.</title>
        <authorList>
            <person name="Szabo A."/>
            <person name="Korponai K."/>
            <person name="Felfoldi T."/>
        </authorList>
    </citation>
    <scope>NUCLEOTIDE SEQUENCE</scope>
    <source>
        <strain evidence="3">DSM 111904</strain>
    </source>
</reference>
<feature type="transmembrane region" description="Helical" evidence="1">
    <location>
        <begin position="34"/>
        <end position="57"/>
    </location>
</feature>
<dbReference type="CDD" id="cd07341">
    <property type="entry name" value="M56_BlaR1_MecR1_like"/>
    <property type="match status" value="1"/>
</dbReference>
<feature type="transmembrane region" description="Helical" evidence="1">
    <location>
        <begin position="203"/>
        <end position="222"/>
    </location>
</feature>
<keyword evidence="1" id="KW-1133">Transmembrane helix</keyword>
<dbReference type="InterPro" id="IPR052173">
    <property type="entry name" value="Beta-lactam_resp_regulator"/>
</dbReference>
<dbReference type="PANTHER" id="PTHR34978">
    <property type="entry name" value="POSSIBLE SENSOR-TRANSDUCER PROTEIN BLAR"/>
    <property type="match status" value="1"/>
</dbReference>
<evidence type="ECO:0000313" key="4">
    <source>
        <dbReference type="Proteomes" id="UP001165489"/>
    </source>
</evidence>
<feature type="transmembrane region" description="Helical" evidence="1">
    <location>
        <begin position="115"/>
        <end position="133"/>
    </location>
</feature>